<organism evidence="1">
    <name type="scientific">marine metagenome</name>
    <dbReference type="NCBI Taxonomy" id="408172"/>
    <lineage>
        <taxon>unclassified sequences</taxon>
        <taxon>metagenomes</taxon>
        <taxon>ecological metagenomes</taxon>
    </lineage>
</organism>
<accession>A0A381PIE5</accession>
<evidence type="ECO:0008006" key="2">
    <source>
        <dbReference type="Google" id="ProtNLM"/>
    </source>
</evidence>
<reference evidence="1" key="1">
    <citation type="submission" date="2018-05" db="EMBL/GenBank/DDBJ databases">
        <authorList>
            <person name="Lanie J.A."/>
            <person name="Ng W.-L."/>
            <person name="Kazmierczak K.M."/>
            <person name="Andrzejewski T.M."/>
            <person name="Davidsen T.M."/>
            <person name="Wayne K.J."/>
            <person name="Tettelin H."/>
            <person name="Glass J.I."/>
            <person name="Rusch D."/>
            <person name="Podicherti R."/>
            <person name="Tsui H.-C.T."/>
            <person name="Winkler M.E."/>
        </authorList>
    </citation>
    <scope>NUCLEOTIDE SEQUENCE</scope>
</reference>
<dbReference type="NCBIfam" id="NF007959">
    <property type="entry name" value="PRK10678.1"/>
    <property type="match status" value="1"/>
</dbReference>
<dbReference type="CDD" id="cd00756">
    <property type="entry name" value="MoaE"/>
    <property type="match status" value="1"/>
</dbReference>
<sequence>MISIQHEDFDLKHEYQQLRQNGGDAGAIVTFTGLVREIHSEADGESNVVKSLHLEHYPGMTEKSIEAIVDEAKARWLLLAVRVIHRVGKLAPGDQIVMVAISSAHRRDAFDAAEFIMDYLKSKAPFWKKQFTGKDSQWIESRESDDEAIARW</sequence>
<dbReference type="AlphaFoldDB" id="A0A381PIE5"/>
<evidence type="ECO:0000313" key="1">
    <source>
        <dbReference type="EMBL" id="SUZ65859.1"/>
    </source>
</evidence>
<dbReference type="EMBL" id="UINC01000970">
    <property type="protein sequence ID" value="SUZ65859.1"/>
    <property type="molecule type" value="Genomic_DNA"/>
</dbReference>
<dbReference type="SUPFAM" id="SSF54690">
    <property type="entry name" value="Molybdopterin synthase subunit MoaE"/>
    <property type="match status" value="1"/>
</dbReference>
<name>A0A381PIE5_9ZZZZ</name>
<dbReference type="Gene3D" id="3.90.1170.40">
    <property type="entry name" value="Molybdopterin biosynthesis MoaE subunit"/>
    <property type="match status" value="1"/>
</dbReference>
<dbReference type="Pfam" id="PF02391">
    <property type="entry name" value="MoaE"/>
    <property type="match status" value="1"/>
</dbReference>
<dbReference type="PANTHER" id="PTHR23404">
    <property type="entry name" value="MOLYBDOPTERIN SYNTHASE RELATED"/>
    <property type="match status" value="1"/>
</dbReference>
<proteinExistence type="predicted"/>
<gene>
    <name evidence="1" type="ORF">METZ01_LOCUS18713</name>
</gene>
<dbReference type="GO" id="GO:0006777">
    <property type="term" value="P:Mo-molybdopterin cofactor biosynthetic process"/>
    <property type="evidence" value="ECO:0007669"/>
    <property type="project" value="InterPro"/>
</dbReference>
<dbReference type="InterPro" id="IPR003448">
    <property type="entry name" value="Mopterin_biosynth_MoaE"/>
</dbReference>
<dbReference type="InterPro" id="IPR036563">
    <property type="entry name" value="MoaE_sf"/>
</dbReference>
<protein>
    <recommendedName>
        <fullName evidence="2">Molybdopterin synthase catalytic subunit</fullName>
    </recommendedName>
</protein>